<protein>
    <recommendedName>
        <fullName evidence="1">ACT domain-containing protein</fullName>
    </recommendedName>
</protein>
<comment type="caution">
    <text evidence="2">The sequence shown here is derived from an EMBL/GenBank/DDBJ whole genome shotgun (WGS) entry which is preliminary data.</text>
</comment>
<feature type="domain" description="ACT" evidence="1">
    <location>
        <begin position="3"/>
        <end position="80"/>
    </location>
</feature>
<evidence type="ECO:0000313" key="2">
    <source>
        <dbReference type="EMBL" id="GBF35835.1"/>
    </source>
</evidence>
<accession>A0A401HNN8</accession>
<dbReference type="Proteomes" id="UP000290527">
    <property type="component" value="Unassembled WGS sequence"/>
</dbReference>
<dbReference type="InterPro" id="IPR044561">
    <property type="entry name" value="ACT_ThrD-II-like"/>
</dbReference>
<evidence type="ECO:0000259" key="1">
    <source>
        <dbReference type="PROSITE" id="PS51671"/>
    </source>
</evidence>
<dbReference type="Gene3D" id="3.30.70.260">
    <property type="match status" value="1"/>
</dbReference>
<reference evidence="2 3" key="1">
    <citation type="journal article" date="2019" name="Int. J. Syst. Evol. Microbiol.">
        <title>Methanofervidicoccus abyssi gen. nov., sp. nov., a hydrogenotrophic methanogen, isolated from a hydrothermal vent chimney in the Mid-Cayman Spreading Center, the Caribbean Sea.</title>
        <authorList>
            <person name="Sakai S."/>
            <person name="Takaki Y."/>
            <person name="Miyazaki M."/>
            <person name="Ogawara M."/>
            <person name="Yanagawa K."/>
            <person name="Miyazaki J."/>
            <person name="Takai K."/>
        </authorList>
    </citation>
    <scope>NUCLEOTIDE SEQUENCE [LARGE SCALE GENOMIC DNA]</scope>
    <source>
        <strain evidence="2 3">HHB</strain>
    </source>
</reference>
<dbReference type="InterPro" id="IPR002912">
    <property type="entry name" value="ACT_dom"/>
</dbReference>
<gene>
    <name evidence="2" type="ORF">MHHB_P0060</name>
</gene>
<dbReference type="OrthoDB" id="60296at2157"/>
<dbReference type="AlphaFoldDB" id="A0A401HNN8"/>
<dbReference type="PROSITE" id="PS51671">
    <property type="entry name" value="ACT"/>
    <property type="match status" value="1"/>
</dbReference>
<evidence type="ECO:0000313" key="3">
    <source>
        <dbReference type="Proteomes" id="UP000290527"/>
    </source>
</evidence>
<dbReference type="EMBL" id="BFAX01000001">
    <property type="protein sequence ID" value="GBF35835.1"/>
    <property type="molecule type" value="Genomic_DNA"/>
</dbReference>
<organism evidence="2 3">
    <name type="scientific">Methanofervidicoccus abyssi</name>
    <dbReference type="NCBI Taxonomy" id="2082189"/>
    <lineage>
        <taxon>Archaea</taxon>
        <taxon>Methanobacteriati</taxon>
        <taxon>Methanobacteriota</taxon>
        <taxon>Methanomada group</taxon>
        <taxon>Methanococci</taxon>
        <taxon>Methanococcales</taxon>
        <taxon>Methanofervidicoccus</taxon>
    </lineage>
</organism>
<dbReference type="Pfam" id="PF01842">
    <property type="entry name" value="ACT"/>
    <property type="match status" value="1"/>
</dbReference>
<dbReference type="CDD" id="cd04886">
    <property type="entry name" value="ACT_ThrD-II-like"/>
    <property type="match status" value="1"/>
</dbReference>
<dbReference type="SUPFAM" id="SSF55021">
    <property type="entry name" value="ACT-like"/>
    <property type="match status" value="1"/>
</dbReference>
<name>A0A401HNN8_9EURY</name>
<sequence>MILLDLELRDSPGELLKVLTPISEMGINIHSVIHLREKKSDGKVPVRIVLEDLDENTLEKILEKLEDSGIVVTKVNNNVRKMDIDVVVIGHVVDTDIRDTIDRFNKYGLVVDLDLTMPHPFKESSARMRIVVESDKLEDLCREMERISKEKDLLFIKSF</sequence>
<proteinExistence type="predicted"/>
<dbReference type="RefSeq" id="WP_131006630.1">
    <property type="nucleotide sequence ID" value="NZ_BFAX01000001.1"/>
</dbReference>
<keyword evidence="3" id="KW-1185">Reference proteome</keyword>
<dbReference type="InterPro" id="IPR045865">
    <property type="entry name" value="ACT-like_dom_sf"/>
</dbReference>